<dbReference type="InterPro" id="IPR016181">
    <property type="entry name" value="Acyl_CoA_acyltransferase"/>
</dbReference>
<evidence type="ECO:0000313" key="3">
    <source>
        <dbReference type="Proteomes" id="UP000250174"/>
    </source>
</evidence>
<dbReference type="PROSITE" id="PS51186">
    <property type="entry name" value="GNAT"/>
    <property type="match status" value="1"/>
</dbReference>
<dbReference type="InterPro" id="IPR000182">
    <property type="entry name" value="GNAT_dom"/>
</dbReference>
<comment type="caution">
    <text evidence="2">The sequence shown here is derived from an EMBL/GenBank/DDBJ whole genome shotgun (WGS) entry which is preliminary data.</text>
</comment>
<dbReference type="Proteomes" id="UP000250174">
    <property type="component" value="Unassembled WGS sequence"/>
</dbReference>
<dbReference type="Gene3D" id="3.40.630.30">
    <property type="match status" value="1"/>
</dbReference>
<dbReference type="AlphaFoldDB" id="A0AAX1Q603"/>
<sequence length="150" mass="17888">MIKRLNIEDKKTATEVLRIQIPSYLAEAKIIGYYNLPPLKDTIHSLQQCEETFFAYYFQEELCGIISFKLDRTELDLHRLIVHPSHFRKGIAQKLLDFVENMYEVKSIRVMTGSKNTPAINFYLKNDFYKLQEVKIDEYLTLSYFRKYMI</sequence>
<gene>
    <name evidence="2" type="ORF">A3864_16725</name>
</gene>
<dbReference type="SUPFAM" id="SSF55729">
    <property type="entry name" value="Acyl-CoA N-acyltransferases (Nat)"/>
    <property type="match status" value="1"/>
</dbReference>
<evidence type="ECO:0000313" key="2">
    <source>
        <dbReference type="EMBL" id="RAS75101.1"/>
    </source>
</evidence>
<dbReference type="EMBL" id="LVYK01000041">
    <property type="protein sequence ID" value="RAS75101.1"/>
    <property type="molecule type" value="Genomic_DNA"/>
</dbReference>
<proteinExistence type="predicted"/>
<organism evidence="2 3">
    <name type="scientific">Priestia endophytica</name>
    <dbReference type="NCBI Taxonomy" id="135735"/>
    <lineage>
        <taxon>Bacteria</taxon>
        <taxon>Bacillati</taxon>
        <taxon>Bacillota</taxon>
        <taxon>Bacilli</taxon>
        <taxon>Bacillales</taxon>
        <taxon>Bacillaceae</taxon>
        <taxon>Priestia</taxon>
    </lineage>
</organism>
<protein>
    <submittedName>
        <fullName evidence="2">GNAT family N-acetyltransferase</fullName>
    </submittedName>
</protein>
<evidence type="ECO:0000259" key="1">
    <source>
        <dbReference type="PROSITE" id="PS51186"/>
    </source>
</evidence>
<reference evidence="2 3" key="1">
    <citation type="submission" date="2016-03" db="EMBL/GenBank/DDBJ databases">
        <title>Comparison of Bacillus endophyticus and B. anthracis characteristics using whole genome sequence analysis and microbiological techniques.</title>
        <authorList>
            <person name="Lekota K.E."/>
            <person name="Mafofo J."/>
            <person name="Rees J."/>
            <person name="Muchadeyi F.C."/>
            <person name="Madoroba E."/>
            <person name="Van Heerden H."/>
        </authorList>
    </citation>
    <scope>NUCLEOTIDE SEQUENCE [LARGE SCALE GENOMIC DNA]</scope>
    <source>
        <strain evidence="2 3">3631_10C</strain>
    </source>
</reference>
<dbReference type="CDD" id="cd04301">
    <property type="entry name" value="NAT_SF"/>
    <property type="match status" value="1"/>
</dbReference>
<dbReference type="GO" id="GO:0016747">
    <property type="term" value="F:acyltransferase activity, transferring groups other than amino-acyl groups"/>
    <property type="evidence" value="ECO:0007669"/>
    <property type="project" value="InterPro"/>
</dbReference>
<feature type="domain" description="N-acetyltransferase" evidence="1">
    <location>
        <begin position="1"/>
        <end position="150"/>
    </location>
</feature>
<name>A0AAX1Q603_9BACI</name>
<dbReference type="Pfam" id="PF13508">
    <property type="entry name" value="Acetyltransf_7"/>
    <property type="match status" value="1"/>
</dbReference>
<accession>A0AAX1Q603</accession>